<dbReference type="InterPro" id="IPR027417">
    <property type="entry name" value="P-loop_NTPase"/>
</dbReference>
<dbReference type="GO" id="GO:0005524">
    <property type="term" value="F:ATP binding"/>
    <property type="evidence" value="ECO:0007669"/>
    <property type="project" value="UniProtKB-UniRule"/>
</dbReference>
<geneLocation type="plasmid" evidence="5">
    <name>pRM</name>
</geneLocation>
<dbReference type="Pfam" id="PF14490">
    <property type="entry name" value="HHH_RecD2"/>
    <property type="match status" value="1"/>
</dbReference>
<keyword evidence="3" id="KW-0378">Hydrolase</keyword>
<dbReference type="GO" id="GO:0009338">
    <property type="term" value="C:exodeoxyribonuclease V complex"/>
    <property type="evidence" value="ECO:0007669"/>
    <property type="project" value="TreeGrafter"/>
</dbReference>
<keyword evidence="3" id="KW-0413">Isomerase</keyword>
<dbReference type="GO" id="GO:0043139">
    <property type="term" value="F:5'-3' DNA helicase activity"/>
    <property type="evidence" value="ECO:0007669"/>
    <property type="project" value="UniProtKB-UniRule"/>
</dbReference>
<dbReference type="InterPro" id="IPR029493">
    <property type="entry name" value="RecD2-like_HHH"/>
</dbReference>
<proteinExistence type="inferred from homology"/>
<dbReference type="CDD" id="cd17933">
    <property type="entry name" value="DEXSc_RecD-like"/>
    <property type="match status" value="1"/>
</dbReference>
<keyword evidence="3 5" id="KW-0347">Helicase</keyword>
<dbReference type="GO" id="GO:0016887">
    <property type="term" value="F:ATP hydrolysis activity"/>
    <property type="evidence" value="ECO:0007669"/>
    <property type="project" value="RHEA"/>
</dbReference>
<evidence type="ECO:0000256" key="3">
    <source>
        <dbReference type="HAMAP-Rule" id="MF_01488"/>
    </source>
</evidence>
<dbReference type="NCBIfam" id="TIGR01448">
    <property type="entry name" value="recD_rel"/>
    <property type="match status" value="1"/>
</dbReference>
<dbReference type="Pfam" id="PF14520">
    <property type="entry name" value="HHH_5"/>
    <property type="match status" value="1"/>
</dbReference>
<name>A6MYV4_9RICK</name>
<comment type="catalytic activity">
    <reaction evidence="3">
        <text>ATP + H2O = ADP + phosphate + H(+)</text>
        <dbReference type="Rhea" id="RHEA:13065"/>
        <dbReference type="ChEBI" id="CHEBI:15377"/>
        <dbReference type="ChEBI" id="CHEBI:15378"/>
        <dbReference type="ChEBI" id="CHEBI:30616"/>
        <dbReference type="ChEBI" id="CHEBI:43474"/>
        <dbReference type="ChEBI" id="CHEBI:456216"/>
        <dbReference type="EC" id="5.6.2.3"/>
    </reaction>
</comment>
<dbReference type="SMART" id="SM00382">
    <property type="entry name" value="AAA"/>
    <property type="match status" value="1"/>
</dbReference>
<dbReference type="InterPro" id="IPR050534">
    <property type="entry name" value="Coronavir_polyprotein_1ab"/>
</dbReference>
<dbReference type="PANTHER" id="PTHR43788:SF6">
    <property type="entry name" value="DNA HELICASE B"/>
    <property type="match status" value="1"/>
</dbReference>
<dbReference type="EMBL" id="EF564599">
    <property type="protein sequence ID" value="ABQ85878.1"/>
    <property type="molecule type" value="Genomic_DNA"/>
</dbReference>
<comment type="function">
    <text evidence="3">DNA-dependent ATPase and ATP-dependent 5'-3' DNA helicase. Has no activity on blunt DNA or DNA with 3'-overhangs, requires at least 10 bases of 5'-ssDNA for helicase activity.</text>
</comment>
<feature type="domain" description="AAA+ ATPase" evidence="4">
    <location>
        <begin position="340"/>
        <end position="481"/>
    </location>
</feature>
<organism evidence="5">
    <name type="scientific">Rickettsia monacensis</name>
    <dbReference type="NCBI Taxonomy" id="109232"/>
    <lineage>
        <taxon>Bacteria</taxon>
        <taxon>Pseudomonadati</taxon>
        <taxon>Pseudomonadota</taxon>
        <taxon>Alphaproteobacteria</taxon>
        <taxon>Rickettsiales</taxon>
        <taxon>Rickettsiaceae</taxon>
        <taxon>Rickettsieae</taxon>
        <taxon>Rickettsia</taxon>
        <taxon>spotted fever group</taxon>
    </lineage>
</organism>
<dbReference type="InterPro" id="IPR006345">
    <property type="entry name" value="RecD2"/>
</dbReference>
<dbReference type="Gene3D" id="1.10.150.20">
    <property type="entry name" value="5' to 3' exonuclease, C-terminal subdomain"/>
    <property type="match status" value="1"/>
</dbReference>
<dbReference type="GO" id="GO:0003677">
    <property type="term" value="F:DNA binding"/>
    <property type="evidence" value="ECO:0007669"/>
    <property type="project" value="UniProtKB-UniRule"/>
</dbReference>
<dbReference type="InterPro" id="IPR010994">
    <property type="entry name" value="RuvA_2-like"/>
</dbReference>
<keyword evidence="3" id="KW-0238">DNA-binding</keyword>
<evidence type="ECO:0000313" key="5">
    <source>
        <dbReference type="EMBL" id="ABQ85878.1"/>
    </source>
</evidence>
<dbReference type="CDD" id="cd18809">
    <property type="entry name" value="SF1_C_RecD"/>
    <property type="match status" value="1"/>
</dbReference>
<comment type="similarity">
    <text evidence="3">Belongs to the RecD family. RecD2 subfamily.</text>
</comment>
<dbReference type="Gene3D" id="3.40.50.300">
    <property type="entry name" value="P-loop containing nucleotide triphosphate hydrolases"/>
    <property type="match status" value="2"/>
</dbReference>
<dbReference type="SUPFAM" id="SSF52540">
    <property type="entry name" value="P-loop containing nucleoside triphosphate hydrolases"/>
    <property type="match status" value="1"/>
</dbReference>
<dbReference type="Gene3D" id="2.30.30.940">
    <property type="match status" value="1"/>
</dbReference>
<accession>A6MYV4</accession>
<dbReference type="PANTHER" id="PTHR43788">
    <property type="entry name" value="DNA2/NAM7 HELICASE FAMILY MEMBER"/>
    <property type="match status" value="1"/>
</dbReference>
<dbReference type="InterPro" id="IPR055446">
    <property type="entry name" value="RecD2_N_OB"/>
</dbReference>
<dbReference type="RefSeq" id="WP_012477931.1">
    <property type="nucleotide sequence ID" value="NC_010927.1"/>
</dbReference>
<dbReference type="InterPro" id="IPR003593">
    <property type="entry name" value="AAA+_ATPase"/>
</dbReference>
<dbReference type="Pfam" id="PF18335">
    <property type="entry name" value="SH3_13"/>
    <property type="match status" value="1"/>
</dbReference>
<keyword evidence="5" id="KW-0614">Plasmid</keyword>
<evidence type="ECO:0000256" key="1">
    <source>
        <dbReference type="ARBA" id="ARBA00022741"/>
    </source>
</evidence>
<evidence type="ECO:0000256" key="2">
    <source>
        <dbReference type="ARBA" id="ARBA00022840"/>
    </source>
</evidence>
<evidence type="ECO:0000259" key="4">
    <source>
        <dbReference type="SMART" id="SM00382"/>
    </source>
</evidence>
<protein>
    <recommendedName>
        <fullName evidence="3">ATP-dependent RecD2 DNA helicase</fullName>
        <ecNumber evidence="3">5.6.2.3</ecNumber>
    </recommendedName>
    <alternativeName>
        <fullName evidence="3">DNA 5'-3' helicase subunit RecD2</fullName>
    </alternativeName>
</protein>
<keyword evidence="1 3" id="KW-0547">Nucleotide-binding</keyword>
<dbReference type="InterPro" id="IPR027785">
    <property type="entry name" value="UvrD-like_helicase_C"/>
</dbReference>
<dbReference type="Pfam" id="PF13538">
    <property type="entry name" value="UvrD_C_2"/>
    <property type="match status" value="1"/>
</dbReference>
<dbReference type="GO" id="GO:0017116">
    <property type="term" value="F:single-stranded DNA helicase activity"/>
    <property type="evidence" value="ECO:0007669"/>
    <property type="project" value="TreeGrafter"/>
</dbReference>
<sequence>MNKQDVNEYISGIIERITYHNTDNGFCVLRIKVKGHRDLITVTGNVPSVLIGEYIKCSGIWHNDRNHGRQFKAHFLKALPPDTLEGIEKYLGSGLIKGIGPYFAKKLVLAFGNKVLEIIECEPSLLSTIDGIGKVRANRICNNWQAQKVIREIMVFLQSHGVGTTRATRIYKTYGDKAIEIVSNNPYQLAKDIRGIGFISADTIARNLGIDKNSLIRAKAGVTHALLEATSDGHCGLPKKILLQNIQKLLEIEQEIIEQAIIEEVASNSLIIDTINDVESIFLTSYYIYEKNIAKILVNLTKTSVTWGKIDTITILPIIEKELCITLATSQKTAIEHALQHKLMVITGGPGTGKTTLVNSLLKTLSTQNLNIKLCAPTGRAAKRLSESTGLEATTIHRLLEIDPAYGGFKRNEDSPLLCDYLVIDEASMVDISLFHALLKALPPHSSLLIVGDVDQLPSVGAGQVLKDIINSKVIPTVKLTEIFRQAATSNIIINAHRVNNGILPDLAPRNSDFYFIEAEHGEDIINKIIMMIRERIPKKFNLNPVNDIQLLCPMQRGGVGARSLNIELQKILNPNYSSGIIKFGQIFAIGDKVMQTENNYDKEVYNGDIGVINNINEQDQEITINFYNRDVVYDYSDLDQITLAYAITIHKSQGSEYPAVIIPLTMQSYMMLKRNLIYTAITRGKHLVIIIGPKKALAIAIKDNKTSLRYSKLQKWLMTY</sequence>
<dbReference type="SUPFAM" id="SSF47781">
    <property type="entry name" value="RuvA domain 2-like"/>
    <property type="match status" value="1"/>
</dbReference>
<dbReference type="InterPro" id="IPR041451">
    <property type="entry name" value="RecD2_SH13"/>
</dbReference>
<dbReference type="Pfam" id="PF13245">
    <property type="entry name" value="AAA_19"/>
    <property type="match status" value="1"/>
</dbReference>
<dbReference type="Gene3D" id="1.10.10.2220">
    <property type="match status" value="1"/>
</dbReference>
<dbReference type="EC" id="5.6.2.3" evidence="3"/>
<dbReference type="Pfam" id="PF23139">
    <property type="entry name" value="OB_YrrC"/>
    <property type="match status" value="1"/>
</dbReference>
<dbReference type="HAMAP" id="MF_01488">
    <property type="entry name" value="RecD2"/>
    <property type="match status" value="1"/>
</dbReference>
<dbReference type="GO" id="GO:0006310">
    <property type="term" value="P:DNA recombination"/>
    <property type="evidence" value="ECO:0007669"/>
    <property type="project" value="InterPro"/>
</dbReference>
<dbReference type="AlphaFoldDB" id="A6MYV4"/>
<reference evidence="5" key="1">
    <citation type="journal article" date="2007" name="Appl. Environ. Microbiol.">
        <title>Transposon insertion reveals pRM, a plasmid of Rickettsia monacensis.</title>
        <authorList>
            <person name="Baldridge G.D."/>
            <person name="Burkhardt N.Y."/>
            <person name="Felsheim R.F."/>
            <person name="Kurtti T.J."/>
            <person name="Munderloh U.G."/>
        </authorList>
    </citation>
    <scope>NUCLEOTIDE SEQUENCE</scope>
    <source>
        <strain evidence="5">IrR/Munich</strain>
        <plasmid evidence="5">pRM</plasmid>
    </source>
</reference>
<keyword evidence="2 3" id="KW-0067">ATP-binding</keyword>
<gene>
    <name evidence="5" type="primary">recD</name>
    <name evidence="3" type="synonym">recD2</name>
    <name evidence="5" type="synonym">traA</name>
    <name evidence="5" type="ORF">RM_p8</name>
</gene>
<feature type="binding site" evidence="3">
    <location>
        <begin position="351"/>
        <end position="355"/>
    </location>
    <ligand>
        <name>ATP</name>
        <dbReference type="ChEBI" id="CHEBI:30616"/>
    </ligand>
</feature>